<name>A0A6J7G8L9_9ZZZZ</name>
<keyword evidence="1" id="KW-0472">Membrane</keyword>
<keyword evidence="1" id="KW-0812">Transmembrane</keyword>
<organism evidence="2">
    <name type="scientific">freshwater metagenome</name>
    <dbReference type="NCBI Taxonomy" id="449393"/>
    <lineage>
        <taxon>unclassified sequences</taxon>
        <taxon>metagenomes</taxon>
        <taxon>ecological metagenomes</taxon>
    </lineage>
</organism>
<protein>
    <submittedName>
        <fullName evidence="2">Unannotated protein</fullName>
    </submittedName>
</protein>
<dbReference type="EMBL" id="CAFBMK010000030">
    <property type="protein sequence ID" value="CAB4904521.1"/>
    <property type="molecule type" value="Genomic_DNA"/>
</dbReference>
<accession>A0A6J7G8L9</accession>
<feature type="transmembrane region" description="Helical" evidence="1">
    <location>
        <begin position="6"/>
        <end position="28"/>
    </location>
</feature>
<reference evidence="2" key="1">
    <citation type="submission" date="2020-05" db="EMBL/GenBank/DDBJ databases">
        <authorList>
            <person name="Chiriac C."/>
            <person name="Salcher M."/>
            <person name="Ghai R."/>
            <person name="Kavagutti S V."/>
        </authorList>
    </citation>
    <scope>NUCLEOTIDE SEQUENCE</scope>
</reference>
<evidence type="ECO:0000256" key="1">
    <source>
        <dbReference type="SAM" id="Phobius"/>
    </source>
</evidence>
<keyword evidence="1" id="KW-1133">Transmembrane helix</keyword>
<gene>
    <name evidence="2" type="ORF">UFOPK3564_00790</name>
</gene>
<sequence length="48" mass="5128">MALASTSSDVVTAVCMAVVLGMGGLLVFRATRKRDEDVEDEDRGDRLA</sequence>
<proteinExistence type="predicted"/>
<dbReference type="AlphaFoldDB" id="A0A6J7G8L9"/>
<evidence type="ECO:0000313" key="2">
    <source>
        <dbReference type="EMBL" id="CAB4904521.1"/>
    </source>
</evidence>